<name>A0A1J4JH65_9EUKA</name>
<dbReference type="PANTHER" id="PTHR47791:SF3">
    <property type="entry name" value="MEIOTICALLY UP-REGULATED GENE 191 PROTEIN"/>
    <property type="match status" value="1"/>
</dbReference>
<comment type="caution">
    <text evidence="2">The sequence shown here is derived from an EMBL/GenBank/DDBJ whole genome shotgun (WGS) entry which is preliminary data.</text>
</comment>
<dbReference type="Pfam" id="PF03663">
    <property type="entry name" value="Glyco_hydro_76"/>
    <property type="match status" value="1"/>
</dbReference>
<gene>
    <name evidence="2" type="ORF">TRFO_35064</name>
</gene>
<evidence type="ECO:0000259" key="1">
    <source>
        <dbReference type="Pfam" id="PF10645"/>
    </source>
</evidence>
<reference evidence="2" key="1">
    <citation type="submission" date="2016-10" db="EMBL/GenBank/DDBJ databases">
        <authorList>
            <person name="Benchimol M."/>
            <person name="Almeida L.G."/>
            <person name="Vasconcelos A.T."/>
            <person name="Perreira-Neves A."/>
            <person name="Rosa I.A."/>
            <person name="Tasca T."/>
            <person name="Bogo M.R."/>
            <person name="de Souza W."/>
        </authorList>
    </citation>
    <scope>NUCLEOTIDE SEQUENCE [LARGE SCALE GENOMIC DNA]</scope>
    <source>
        <strain evidence="2">K</strain>
    </source>
</reference>
<organism evidence="2 3">
    <name type="scientific">Tritrichomonas foetus</name>
    <dbReference type="NCBI Taxonomy" id="1144522"/>
    <lineage>
        <taxon>Eukaryota</taxon>
        <taxon>Metamonada</taxon>
        <taxon>Parabasalia</taxon>
        <taxon>Tritrichomonadida</taxon>
        <taxon>Tritrichomonadidae</taxon>
        <taxon>Tritrichomonas</taxon>
    </lineage>
</organism>
<dbReference type="InterPro" id="IPR008928">
    <property type="entry name" value="6-hairpin_glycosidase_sf"/>
</dbReference>
<dbReference type="GO" id="GO:0016787">
    <property type="term" value="F:hydrolase activity"/>
    <property type="evidence" value="ECO:0007669"/>
    <property type="project" value="UniProtKB-KW"/>
</dbReference>
<evidence type="ECO:0000313" key="2">
    <source>
        <dbReference type="EMBL" id="OHS98496.1"/>
    </source>
</evidence>
<dbReference type="Proteomes" id="UP000179807">
    <property type="component" value="Unassembled WGS sequence"/>
</dbReference>
<evidence type="ECO:0000313" key="3">
    <source>
        <dbReference type="Proteomes" id="UP000179807"/>
    </source>
</evidence>
<sequence length="385" mass="43326">MILFLLGLVNCNKYEDYMKIGFKTQMEMKTDVLWPCGWWLSANVVTQVARYEEITGDRSAVSALDNLYEGAKSQYEGNFINDYYDDNGWWGLAWIDTYQITGTTKYLDMAKTIFKQMTSGWDTTNKCKGGLFWKKNPLSYKSAISNSLFNLLSSRLYEITGDKSYSDWFIKSMNWFFDSGIIDGTNMVKDGLNDDCNPTGQCYTYNQGCCIGSLIMATRLTGNNAYLAKAEQIAQASMKTLVVDGVLSDINEGTSGDGEEFKGPFIRHFGELYRTTNKDIYKDFILKCADSIIEKDYDATTKSFGAHWYGPFVKKSSVANSVALECLQEAYDITNDSCGVYDKSSYTCQQGQLCPIINGEAYKNCNGACYSDKIYKCVNGALQQI</sequence>
<dbReference type="InterPro" id="IPR018909">
    <property type="entry name" value="Eng1_septum"/>
</dbReference>
<dbReference type="RefSeq" id="XP_068351633.1">
    <property type="nucleotide sequence ID" value="XM_068510035.1"/>
</dbReference>
<dbReference type="GO" id="GO:0030246">
    <property type="term" value="F:carbohydrate binding"/>
    <property type="evidence" value="ECO:0007669"/>
    <property type="project" value="InterPro"/>
</dbReference>
<dbReference type="GO" id="GO:0005975">
    <property type="term" value="P:carbohydrate metabolic process"/>
    <property type="evidence" value="ECO:0007669"/>
    <property type="project" value="InterPro"/>
</dbReference>
<keyword evidence="2" id="KW-0378">Hydrolase</keyword>
<feature type="domain" description="Endo-1,3(4)-beta-glucanase 1 carbohydrate binding" evidence="1">
    <location>
        <begin position="340"/>
        <end position="382"/>
    </location>
</feature>
<proteinExistence type="predicted"/>
<accession>A0A1J4JH65</accession>
<dbReference type="GeneID" id="94844739"/>
<dbReference type="Gene3D" id="1.50.10.20">
    <property type="match status" value="1"/>
</dbReference>
<protein>
    <submittedName>
        <fullName evidence="2">Glycoside hydrolase</fullName>
    </submittedName>
</protein>
<keyword evidence="3" id="KW-1185">Reference proteome</keyword>
<dbReference type="InterPro" id="IPR053169">
    <property type="entry name" value="MUG_Protein"/>
</dbReference>
<dbReference type="PANTHER" id="PTHR47791">
    <property type="entry name" value="MEIOTICALLY UP-REGULATED GENE 191 PROTEIN"/>
    <property type="match status" value="1"/>
</dbReference>
<dbReference type="Pfam" id="PF10645">
    <property type="entry name" value="Carb_bind"/>
    <property type="match status" value="1"/>
</dbReference>
<dbReference type="SUPFAM" id="SSF48208">
    <property type="entry name" value="Six-hairpin glycosidases"/>
    <property type="match status" value="2"/>
</dbReference>
<dbReference type="EMBL" id="MLAK01001051">
    <property type="protein sequence ID" value="OHS98496.1"/>
    <property type="molecule type" value="Genomic_DNA"/>
</dbReference>
<dbReference type="OrthoDB" id="9984024at2759"/>
<dbReference type="AlphaFoldDB" id="A0A1J4JH65"/>
<dbReference type="VEuPathDB" id="TrichDB:TRFO_35064"/>
<dbReference type="InterPro" id="IPR005198">
    <property type="entry name" value="Glyco_hydro_76"/>
</dbReference>